<feature type="domain" description="Transglutaminase-like" evidence="2">
    <location>
        <begin position="51"/>
        <end position="198"/>
    </location>
</feature>
<reference evidence="3 4" key="1">
    <citation type="submission" date="2013-07" db="EMBL/GenBank/DDBJ databases">
        <title>Genome of Archaeoglobus fulgidus.</title>
        <authorList>
            <person name="Fiebig A."/>
            <person name="Birkeland N.-K."/>
        </authorList>
    </citation>
    <scope>NUCLEOTIDE SEQUENCE [LARGE SCALE GENOMIC DNA]</scope>
    <source>
        <strain evidence="3 4">DSM 8774</strain>
    </source>
</reference>
<name>A0A075WDH6_ARCFL</name>
<dbReference type="GO" id="GO:0006508">
    <property type="term" value="P:proteolysis"/>
    <property type="evidence" value="ECO:0007669"/>
    <property type="project" value="UniProtKB-KW"/>
</dbReference>
<dbReference type="InterPro" id="IPR007562">
    <property type="entry name" value="Transglutaminase-like_domain"/>
</dbReference>
<dbReference type="GO" id="GO:0008233">
    <property type="term" value="F:peptidase activity"/>
    <property type="evidence" value="ECO:0007669"/>
    <property type="project" value="UniProtKB-KW"/>
</dbReference>
<dbReference type="SUPFAM" id="SSF54001">
    <property type="entry name" value="Cysteine proteinases"/>
    <property type="match status" value="1"/>
</dbReference>
<protein>
    <submittedName>
        <fullName evidence="3">Putative transglutaminase-like protease</fullName>
    </submittedName>
</protein>
<gene>
    <name evidence="3" type="ORF">AFULGI_00003850</name>
</gene>
<proteinExistence type="inferred from homology"/>
<evidence type="ECO:0000259" key="2">
    <source>
        <dbReference type="Pfam" id="PF04473"/>
    </source>
</evidence>
<keyword evidence="3" id="KW-0378">Hydrolase</keyword>
<evidence type="ECO:0000313" key="4">
    <source>
        <dbReference type="Proteomes" id="UP000028501"/>
    </source>
</evidence>
<comment type="similarity">
    <text evidence="1">Belongs to the UPF0252 family.</text>
</comment>
<dbReference type="RefSeq" id="WP_010877891.1">
    <property type="nucleotide sequence ID" value="NZ_CP006577.1"/>
</dbReference>
<dbReference type="Gene3D" id="3.10.620.30">
    <property type="match status" value="1"/>
</dbReference>
<dbReference type="HOGENOM" id="CLU_045499_0_0_2"/>
<accession>A0A075WDH6</accession>
<dbReference type="KEGG" id="afg:AFULGI_00003850"/>
<dbReference type="Pfam" id="PF04473">
    <property type="entry name" value="DUF553"/>
    <property type="match status" value="1"/>
</dbReference>
<dbReference type="GeneID" id="24793922"/>
<dbReference type="Proteomes" id="UP000028501">
    <property type="component" value="Chromosome"/>
</dbReference>
<organism evidence="3 4">
    <name type="scientific">Archaeoglobus fulgidus DSM 8774</name>
    <dbReference type="NCBI Taxonomy" id="1344584"/>
    <lineage>
        <taxon>Archaea</taxon>
        <taxon>Methanobacteriati</taxon>
        <taxon>Methanobacteriota</taxon>
        <taxon>Archaeoglobi</taxon>
        <taxon>Archaeoglobales</taxon>
        <taxon>Archaeoglobaceae</taxon>
        <taxon>Archaeoglobus</taxon>
    </lineage>
</organism>
<evidence type="ECO:0000256" key="1">
    <source>
        <dbReference type="ARBA" id="ARBA00007458"/>
    </source>
</evidence>
<sequence length="313" mass="36140">MRWSIIFTALLLTLCISPPAEELSREEYCSKVWRYDYECALNYILNDEEVQKVAAVAEKLKGVDCKDTAWKILEWEDENLVYDVEKASLPPPQIVVRGKEVEVYDTGRYIQTPSETIMLRKGICTDYAFLTLALLKYNGCKGYLVNVTFENDDVGHVAAAIAVNGTYFILDQHLPPFDPQGYFIKWLRDGKRIEKAEIIDNNTTIPLNLSIGYVASDRDAKSLESRIRQYFKGTGIREDPRLNGEKLPLGYREGYTLKLSLEMAEYYHPEFERQYAEHIYKLLEESIEGRFKAFNLHLSIKGDVMEIVLYLAR</sequence>
<dbReference type="EMBL" id="CP006577">
    <property type="protein sequence ID" value="AIG97204.1"/>
    <property type="molecule type" value="Genomic_DNA"/>
</dbReference>
<evidence type="ECO:0000313" key="3">
    <source>
        <dbReference type="EMBL" id="AIG97204.1"/>
    </source>
</evidence>
<keyword evidence="3" id="KW-0645">Protease</keyword>
<dbReference type="AlphaFoldDB" id="A0A075WDH6"/>
<dbReference type="InterPro" id="IPR038765">
    <property type="entry name" value="Papain-like_cys_pep_sf"/>
</dbReference>